<dbReference type="PANTHER" id="PTHR30367:SF1">
    <property type="entry name" value="MULTIDRUG RESISTANCE PROTEIN MDTN"/>
    <property type="match status" value="1"/>
</dbReference>
<feature type="coiled-coil region" evidence="6">
    <location>
        <begin position="84"/>
        <end position="149"/>
    </location>
</feature>
<keyword evidence="6" id="KW-0175">Coiled coil</keyword>
<reference evidence="12" key="1">
    <citation type="journal article" date="2019" name="Int. J. Syst. Evol. Microbiol.">
        <title>The Global Catalogue of Microorganisms (GCM) 10K type strain sequencing project: providing services to taxonomists for standard genome sequencing and annotation.</title>
        <authorList>
            <consortium name="The Broad Institute Genomics Platform"/>
            <consortium name="The Broad Institute Genome Sequencing Center for Infectious Disease"/>
            <person name="Wu L."/>
            <person name="Ma J."/>
        </authorList>
    </citation>
    <scope>NUCLEOTIDE SEQUENCE [LARGE SCALE GENOMIC DNA]</scope>
    <source>
        <strain evidence="12">JCM 18424</strain>
    </source>
</reference>
<evidence type="ECO:0000256" key="2">
    <source>
        <dbReference type="ARBA" id="ARBA00009477"/>
    </source>
</evidence>
<evidence type="ECO:0000256" key="5">
    <source>
        <dbReference type="ARBA" id="ARBA00023136"/>
    </source>
</evidence>
<comment type="caution">
    <text evidence="11">The sequence shown here is derived from an EMBL/GenBank/DDBJ whole genome shotgun (WGS) entry which is preliminary data.</text>
</comment>
<feature type="transmembrane region" description="Helical" evidence="7">
    <location>
        <begin position="7"/>
        <end position="29"/>
    </location>
</feature>
<feature type="domain" description="Multidrug resistance protein MdtA-like alpha-helical hairpin" evidence="8">
    <location>
        <begin position="84"/>
        <end position="152"/>
    </location>
</feature>
<sequence>MNKFITRYLLTVIMAFIMVVAAITLWNFYVQGGWTRDGKIRANVIQVSSQVSGKLINLPIIDNQLVQQNDLLFEIDPIDYEINLKNSEAQLKQLRIRQEQAVLQYNRRTSLGEGAAISKEHLEEAKYNLDLVNDQVEQAEIAVEKAKLDLARTKVYAEETGYITNLNVREGNFIPAGQPLFALVDQNSFHVVGYFEETKLKHVEIGKRVEIIPYNGDAKMYGTITGYGRAIFDQSAKTGEQLLQAVQPNYPWVTLAQRIPVKIQLDHPQEELNDRHLIAGTTVTVVILDD</sequence>
<dbReference type="PANTHER" id="PTHR30367">
    <property type="entry name" value="P-HYDROXYBENZOIC ACID EFFLUX PUMP SUBUNIT AAEA-RELATED"/>
    <property type="match status" value="1"/>
</dbReference>
<evidence type="ECO:0000256" key="1">
    <source>
        <dbReference type="ARBA" id="ARBA00004167"/>
    </source>
</evidence>
<dbReference type="Pfam" id="PF25876">
    <property type="entry name" value="HH_MFP_RND"/>
    <property type="match status" value="1"/>
</dbReference>
<dbReference type="RefSeq" id="WP_171973651.1">
    <property type="nucleotide sequence ID" value="NZ_BAABKE010000005.1"/>
</dbReference>
<evidence type="ECO:0000259" key="9">
    <source>
        <dbReference type="Pfam" id="PF25917"/>
    </source>
</evidence>
<feature type="domain" description="p-hydroxybenzoic acid efflux pump subunit AaeA-like beta-barrel" evidence="10">
    <location>
        <begin position="188"/>
        <end position="287"/>
    </location>
</feature>
<dbReference type="InterPro" id="IPR006143">
    <property type="entry name" value="RND_pump_MFP"/>
</dbReference>
<keyword evidence="5 7" id="KW-0472">Membrane</keyword>
<dbReference type="Gene3D" id="2.40.50.100">
    <property type="match status" value="1"/>
</dbReference>
<dbReference type="Gene3D" id="1.10.287.470">
    <property type="entry name" value="Helix hairpin bin"/>
    <property type="match status" value="1"/>
</dbReference>
<proteinExistence type="inferred from homology"/>
<dbReference type="InterPro" id="IPR050393">
    <property type="entry name" value="MFP_Efflux_Pump"/>
</dbReference>
<evidence type="ECO:0000256" key="6">
    <source>
        <dbReference type="SAM" id="Coils"/>
    </source>
</evidence>
<feature type="domain" description="Multidrug resistance protein MdtA-like barrel-sandwich hybrid" evidence="9">
    <location>
        <begin position="43"/>
        <end position="186"/>
    </location>
</feature>
<dbReference type="Pfam" id="PF25963">
    <property type="entry name" value="Beta-barrel_AAEA"/>
    <property type="match status" value="1"/>
</dbReference>
<comment type="subcellular location">
    <subcellularLocation>
        <location evidence="1">Membrane</location>
        <topology evidence="1">Single-pass membrane protein</topology>
    </subcellularLocation>
</comment>
<keyword evidence="12" id="KW-1185">Reference proteome</keyword>
<evidence type="ECO:0000256" key="7">
    <source>
        <dbReference type="SAM" id="Phobius"/>
    </source>
</evidence>
<comment type="similarity">
    <text evidence="2">Belongs to the membrane fusion protein (MFP) (TC 8.A.1) family.</text>
</comment>
<organism evidence="11 12">
    <name type="scientific">Wohlfahrtiimonas larvae</name>
    <dbReference type="NCBI Taxonomy" id="1157986"/>
    <lineage>
        <taxon>Bacteria</taxon>
        <taxon>Pseudomonadati</taxon>
        <taxon>Pseudomonadota</taxon>
        <taxon>Gammaproteobacteria</taxon>
        <taxon>Cardiobacteriales</taxon>
        <taxon>Ignatzschineriaceae</taxon>
        <taxon>Wohlfahrtiimonas</taxon>
    </lineage>
</organism>
<keyword evidence="3 7" id="KW-0812">Transmembrane</keyword>
<dbReference type="EMBL" id="BAABKE010000005">
    <property type="protein sequence ID" value="GAA5101417.1"/>
    <property type="molecule type" value="Genomic_DNA"/>
</dbReference>
<evidence type="ECO:0000256" key="3">
    <source>
        <dbReference type="ARBA" id="ARBA00022692"/>
    </source>
</evidence>
<name>A0ABP9MVX9_9GAMM</name>
<dbReference type="NCBIfam" id="TIGR01730">
    <property type="entry name" value="RND_mfp"/>
    <property type="match status" value="1"/>
</dbReference>
<accession>A0ABP9MVX9</accession>
<protein>
    <submittedName>
        <fullName evidence="11">HlyD family secretion protein</fullName>
    </submittedName>
</protein>
<dbReference type="InterPro" id="IPR058624">
    <property type="entry name" value="MdtA-like_HH"/>
</dbReference>
<evidence type="ECO:0000259" key="10">
    <source>
        <dbReference type="Pfam" id="PF25963"/>
    </source>
</evidence>
<dbReference type="Pfam" id="PF25917">
    <property type="entry name" value="BSH_RND"/>
    <property type="match status" value="1"/>
</dbReference>
<dbReference type="Proteomes" id="UP001500631">
    <property type="component" value="Unassembled WGS sequence"/>
</dbReference>
<evidence type="ECO:0000259" key="8">
    <source>
        <dbReference type="Pfam" id="PF25876"/>
    </source>
</evidence>
<dbReference type="SUPFAM" id="SSF111369">
    <property type="entry name" value="HlyD-like secretion proteins"/>
    <property type="match status" value="1"/>
</dbReference>
<dbReference type="InterPro" id="IPR058634">
    <property type="entry name" value="AaeA-lik-b-barrel"/>
</dbReference>
<evidence type="ECO:0000313" key="11">
    <source>
        <dbReference type="EMBL" id="GAA5101417.1"/>
    </source>
</evidence>
<dbReference type="Gene3D" id="2.40.30.170">
    <property type="match status" value="1"/>
</dbReference>
<evidence type="ECO:0000256" key="4">
    <source>
        <dbReference type="ARBA" id="ARBA00022989"/>
    </source>
</evidence>
<evidence type="ECO:0000313" key="12">
    <source>
        <dbReference type="Proteomes" id="UP001500631"/>
    </source>
</evidence>
<dbReference type="InterPro" id="IPR058625">
    <property type="entry name" value="MdtA-like_BSH"/>
</dbReference>
<gene>
    <name evidence="11" type="ORF">GCM10023338_17340</name>
</gene>
<keyword evidence="4 7" id="KW-1133">Transmembrane helix</keyword>